<dbReference type="AlphaFoldDB" id="A0A8H7TKJ9"/>
<feature type="transmembrane region" description="Helical" evidence="1">
    <location>
        <begin position="64"/>
        <end position="86"/>
    </location>
</feature>
<keyword evidence="1" id="KW-1133">Transmembrane helix</keyword>
<keyword evidence="1" id="KW-0812">Transmembrane</keyword>
<keyword evidence="3" id="KW-1185">Reference proteome</keyword>
<reference evidence="2" key="1">
    <citation type="submission" date="2021-02" db="EMBL/GenBank/DDBJ databases">
        <title>Genome sequence Cadophora malorum strain M34.</title>
        <authorList>
            <person name="Stefanovic E."/>
            <person name="Vu D."/>
            <person name="Scully C."/>
            <person name="Dijksterhuis J."/>
            <person name="Roader J."/>
            <person name="Houbraken J."/>
        </authorList>
    </citation>
    <scope>NUCLEOTIDE SEQUENCE</scope>
    <source>
        <strain evidence="2">M34</strain>
    </source>
</reference>
<evidence type="ECO:0000313" key="3">
    <source>
        <dbReference type="Proteomes" id="UP000664132"/>
    </source>
</evidence>
<evidence type="ECO:0000256" key="1">
    <source>
        <dbReference type="SAM" id="Phobius"/>
    </source>
</evidence>
<sequence length="186" mass="21287">MASTSTTMSGTEVVVHRVRTKYRWPPLQLNFWLFIMLVGSCTILGINSYFITVQNQLRVGIPWYFPYWIASSALAVVFILVLLWLISQRQLLPGIVIMGSFILFILWMVGLIVISIQLWGPSGVNGNCNIYVNGRSYTGPNVNTLAYLEQHSICQSWQAQWAFELVGCVFLLWMMIMAYQVYQDDT</sequence>
<name>A0A8H7TKJ9_9HELO</name>
<keyword evidence="1" id="KW-0472">Membrane</keyword>
<dbReference type="Proteomes" id="UP000664132">
    <property type="component" value="Unassembled WGS sequence"/>
</dbReference>
<feature type="transmembrane region" description="Helical" evidence="1">
    <location>
        <begin position="161"/>
        <end position="182"/>
    </location>
</feature>
<dbReference type="OrthoDB" id="3930290at2759"/>
<comment type="caution">
    <text evidence="2">The sequence shown here is derived from an EMBL/GenBank/DDBJ whole genome shotgun (WGS) entry which is preliminary data.</text>
</comment>
<dbReference type="EMBL" id="JAFJYH010000068">
    <property type="protein sequence ID" value="KAG4421267.1"/>
    <property type="molecule type" value="Genomic_DNA"/>
</dbReference>
<proteinExistence type="predicted"/>
<gene>
    <name evidence="2" type="ORF">IFR04_005569</name>
</gene>
<organism evidence="2 3">
    <name type="scientific">Cadophora malorum</name>
    <dbReference type="NCBI Taxonomy" id="108018"/>
    <lineage>
        <taxon>Eukaryota</taxon>
        <taxon>Fungi</taxon>
        <taxon>Dikarya</taxon>
        <taxon>Ascomycota</taxon>
        <taxon>Pezizomycotina</taxon>
        <taxon>Leotiomycetes</taxon>
        <taxon>Helotiales</taxon>
        <taxon>Ploettnerulaceae</taxon>
        <taxon>Cadophora</taxon>
    </lineage>
</organism>
<accession>A0A8H7TKJ9</accession>
<evidence type="ECO:0008006" key="4">
    <source>
        <dbReference type="Google" id="ProtNLM"/>
    </source>
</evidence>
<feature type="transmembrane region" description="Helical" evidence="1">
    <location>
        <begin position="31"/>
        <end position="52"/>
    </location>
</feature>
<evidence type="ECO:0000313" key="2">
    <source>
        <dbReference type="EMBL" id="KAG4421267.1"/>
    </source>
</evidence>
<feature type="transmembrane region" description="Helical" evidence="1">
    <location>
        <begin position="92"/>
        <end position="114"/>
    </location>
</feature>
<protein>
    <recommendedName>
        <fullName evidence="4">MARVEL domain-containing protein</fullName>
    </recommendedName>
</protein>